<evidence type="ECO:0000256" key="11">
    <source>
        <dbReference type="ARBA" id="ARBA00042639"/>
    </source>
</evidence>
<keyword evidence="4 15" id="KW-0575">Peroxidase</keyword>
<gene>
    <name evidence="15" type="ORF">CH357_18170</name>
</gene>
<keyword evidence="6" id="KW-0560">Oxidoreductase</keyword>
<evidence type="ECO:0000256" key="4">
    <source>
        <dbReference type="ARBA" id="ARBA00022559"/>
    </source>
</evidence>
<keyword evidence="5" id="KW-0049">Antioxidant</keyword>
<dbReference type="NCBIfam" id="NF006960">
    <property type="entry name" value="PRK09437.1"/>
    <property type="match status" value="1"/>
</dbReference>
<evidence type="ECO:0000256" key="9">
    <source>
        <dbReference type="ARBA" id="ARBA00032824"/>
    </source>
</evidence>
<comment type="subunit">
    <text evidence="2">Monomer.</text>
</comment>
<protein>
    <recommendedName>
        <fullName evidence="3">thioredoxin-dependent peroxiredoxin</fullName>
        <ecNumber evidence="3">1.11.1.24</ecNumber>
    </recommendedName>
    <alternativeName>
        <fullName evidence="9">Thioredoxin peroxidase</fullName>
    </alternativeName>
    <alternativeName>
        <fullName evidence="11">Thioredoxin-dependent peroxiredoxin Bcp</fullName>
    </alternativeName>
</protein>
<comment type="caution">
    <text evidence="15">The sequence shown here is derived from an EMBL/GenBank/DDBJ whole genome shotgun (WGS) entry which is preliminary data.</text>
</comment>
<proteinExistence type="inferred from homology"/>
<evidence type="ECO:0000256" key="10">
    <source>
        <dbReference type="ARBA" id="ARBA00038489"/>
    </source>
</evidence>
<dbReference type="GO" id="GO:0034599">
    <property type="term" value="P:cellular response to oxidative stress"/>
    <property type="evidence" value="ECO:0007669"/>
    <property type="project" value="TreeGrafter"/>
</dbReference>
<dbReference type="GO" id="GO:0005737">
    <property type="term" value="C:cytoplasm"/>
    <property type="evidence" value="ECO:0007669"/>
    <property type="project" value="TreeGrafter"/>
</dbReference>
<evidence type="ECO:0000256" key="1">
    <source>
        <dbReference type="ARBA" id="ARBA00003330"/>
    </source>
</evidence>
<evidence type="ECO:0000256" key="2">
    <source>
        <dbReference type="ARBA" id="ARBA00011245"/>
    </source>
</evidence>
<dbReference type="CDD" id="cd03017">
    <property type="entry name" value="PRX_BCP"/>
    <property type="match status" value="1"/>
</dbReference>
<feature type="active site" description="Cysteine sulfenic acid (-SOH) intermediate; for peroxidase activity" evidence="13">
    <location>
        <position position="47"/>
    </location>
</feature>
<evidence type="ECO:0000256" key="7">
    <source>
        <dbReference type="ARBA" id="ARBA00023157"/>
    </source>
</evidence>
<dbReference type="OrthoDB" id="9812811at2"/>
<dbReference type="InterPro" id="IPR000866">
    <property type="entry name" value="AhpC/TSA"/>
</dbReference>
<dbReference type="InterPro" id="IPR013766">
    <property type="entry name" value="Thioredoxin_domain"/>
</dbReference>
<sequence length="159" mass="17794">MSTLKAGSKAPSFTTLNQDGEKISLKDLAGKKGLVLYFYPKDQTPGCTTEACDFRDNFARLKKEGYNVVGVSKDSVKSHQKFIEKQELNFTLLSDEDGSICEAYGVWQLKKFMGREFMGILRTTFLIGTDLKILKVYPKVSVKGHVDEILGDIKALDKK</sequence>
<dbReference type="SUPFAM" id="SSF52833">
    <property type="entry name" value="Thioredoxin-like"/>
    <property type="match status" value="1"/>
</dbReference>
<dbReference type="RefSeq" id="WP_100708187.1">
    <property type="nucleotide sequence ID" value="NZ_NPDL01000012.1"/>
</dbReference>
<dbReference type="InterPro" id="IPR050924">
    <property type="entry name" value="Peroxiredoxin_BCP/PrxQ"/>
</dbReference>
<comment type="catalytic activity">
    <reaction evidence="12">
        <text>a hydroperoxide + [thioredoxin]-dithiol = an alcohol + [thioredoxin]-disulfide + H2O</text>
        <dbReference type="Rhea" id="RHEA:62620"/>
        <dbReference type="Rhea" id="RHEA-COMP:10698"/>
        <dbReference type="Rhea" id="RHEA-COMP:10700"/>
        <dbReference type="ChEBI" id="CHEBI:15377"/>
        <dbReference type="ChEBI" id="CHEBI:29950"/>
        <dbReference type="ChEBI" id="CHEBI:30879"/>
        <dbReference type="ChEBI" id="CHEBI:35924"/>
        <dbReference type="ChEBI" id="CHEBI:50058"/>
        <dbReference type="EC" id="1.11.1.24"/>
    </reaction>
</comment>
<feature type="domain" description="Thioredoxin" evidence="14">
    <location>
        <begin position="4"/>
        <end position="158"/>
    </location>
</feature>
<keyword evidence="8" id="KW-0676">Redox-active center</keyword>
<dbReference type="Pfam" id="PF00578">
    <property type="entry name" value="AhpC-TSA"/>
    <property type="match status" value="1"/>
</dbReference>
<dbReference type="InterPro" id="IPR024706">
    <property type="entry name" value="Peroxiredoxin_AhpC-typ"/>
</dbReference>
<accession>A0A2M9X8S5</accession>
<evidence type="ECO:0000313" key="15">
    <source>
        <dbReference type="EMBL" id="PJZ24054.1"/>
    </source>
</evidence>
<dbReference type="InterPro" id="IPR036249">
    <property type="entry name" value="Thioredoxin-like_sf"/>
</dbReference>
<dbReference type="PROSITE" id="PS51352">
    <property type="entry name" value="THIOREDOXIN_2"/>
    <property type="match status" value="1"/>
</dbReference>
<evidence type="ECO:0000256" key="3">
    <source>
        <dbReference type="ARBA" id="ARBA00013017"/>
    </source>
</evidence>
<organism evidence="15 16">
    <name type="scientific">Leptospira hartskeerlii</name>
    <dbReference type="NCBI Taxonomy" id="2023177"/>
    <lineage>
        <taxon>Bacteria</taxon>
        <taxon>Pseudomonadati</taxon>
        <taxon>Spirochaetota</taxon>
        <taxon>Spirochaetia</taxon>
        <taxon>Leptospirales</taxon>
        <taxon>Leptospiraceae</taxon>
        <taxon>Leptospira</taxon>
    </lineage>
</organism>
<keyword evidence="16" id="KW-1185">Reference proteome</keyword>
<dbReference type="AlphaFoldDB" id="A0A2M9X8S5"/>
<dbReference type="GO" id="GO:0008379">
    <property type="term" value="F:thioredoxin peroxidase activity"/>
    <property type="evidence" value="ECO:0007669"/>
    <property type="project" value="TreeGrafter"/>
</dbReference>
<evidence type="ECO:0000256" key="12">
    <source>
        <dbReference type="ARBA" id="ARBA00049091"/>
    </source>
</evidence>
<keyword evidence="7" id="KW-1015">Disulfide bond</keyword>
<dbReference type="EC" id="1.11.1.24" evidence="3"/>
<evidence type="ECO:0000259" key="14">
    <source>
        <dbReference type="PROSITE" id="PS51352"/>
    </source>
</evidence>
<evidence type="ECO:0000256" key="6">
    <source>
        <dbReference type="ARBA" id="ARBA00023002"/>
    </source>
</evidence>
<dbReference type="FunFam" id="3.40.30.10:FF:000007">
    <property type="entry name" value="Thioredoxin-dependent thiol peroxidase"/>
    <property type="match status" value="1"/>
</dbReference>
<dbReference type="PIRSF" id="PIRSF000239">
    <property type="entry name" value="AHPC"/>
    <property type="match status" value="1"/>
</dbReference>
<dbReference type="GO" id="GO:0045454">
    <property type="term" value="P:cell redox homeostasis"/>
    <property type="evidence" value="ECO:0007669"/>
    <property type="project" value="TreeGrafter"/>
</dbReference>
<evidence type="ECO:0000313" key="16">
    <source>
        <dbReference type="Proteomes" id="UP000232196"/>
    </source>
</evidence>
<reference evidence="15 16" key="1">
    <citation type="submission" date="2017-07" db="EMBL/GenBank/DDBJ databases">
        <title>Leptospira spp. isolated from tropical soils.</title>
        <authorList>
            <person name="Thibeaux R."/>
            <person name="Iraola G."/>
            <person name="Ferres I."/>
            <person name="Bierque E."/>
            <person name="Girault D."/>
            <person name="Soupe-Gilbert M.-E."/>
            <person name="Picardeau M."/>
            <person name="Goarant C."/>
        </authorList>
    </citation>
    <scope>NUCLEOTIDE SEQUENCE [LARGE SCALE GENOMIC DNA]</scope>
    <source>
        <strain evidence="15 16">MCA1-C-A1</strain>
    </source>
</reference>
<comment type="similarity">
    <text evidence="10">Belongs to the peroxiredoxin family. BCP/PrxQ subfamily.</text>
</comment>
<dbReference type="EMBL" id="NPDN01000011">
    <property type="protein sequence ID" value="PJZ24054.1"/>
    <property type="molecule type" value="Genomic_DNA"/>
</dbReference>
<evidence type="ECO:0000256" key="8">
    <source>
        <dbReference type="ARBA" id="ARBA00023284"/>
    </source>
</evidence>
<dbReference type="Gene3D" id="3.40.30.10">
    <property type="entry name" value="Glutaredoxin"/>
    <property type="match status" value="1"/>
</dbReference>
<evidence type="ECO:0000256" key="13">
    <source>
        <dbReference type="PIRSR" id="PIRSR000239-1"/>
    </source>
</evidence>
<comment type="function">
    <text evidence="1">Thiol-specific peroxidase that catalyzes the reduction of hydrogen peroxide and organic hydroperoxides to water and alcohols, respectively. Plays a role in cell protection against oxidative stress by detoxifying peroxides and as sensor of hydrogen peroxide-mediated signaling events.</text>
</comment>
<name>A0A2M9X8S5_9LEPT</name>
<dbReference type="PANTHER" id="PTHR42801">
    <property type="entry name" value="THIOREDOXIN-DEPENDENT PEROXIDE REDUCTASE"/>
    <property type="match status" value="1"/>
</dbReference>
<dbReference type="Proteomes" id="UP000232196">
    <property type="component" value="Unassembled WGS sequence"/>
</dbReference>
<dbReference type="PANTHER" id="PTHR42801:SF4">
    <property type="entry name" value="AHPC_TSA FAMILY PROTEIN"/>
    <property type="match status" value="1"/>
</dbReference>
<evidence type="ECO:0000256" key="5">
    <source>
        <dbReference type="ARBA" id="ARBA00022862"/>
    </source>
</evidence>